<evidence type="ECO:0000313" key="2">
    <source>
        <dbReference type="EMBL" id="CAH0996314.1"/>
    </source>
</evidence>
<keyword evidence="1" id="KW-0812">Transmembrane</keyword>
<dbReference type="Proteomes" id="UP000837932">
    <property type="component" value="Unassembled WGS sequence"/>
</dbReference>
<gene>
    <name evidence="2" type="ORF">EMA8858_02445</name>
</gene>
<feature type="transmembrane region" description="Helical" evidence="1">
    <location>
        <begin position="12"/>
        <end position="30"/>
    </location>
</feature>
<organism evidence="2 3">
    <name type="scientific">Emticicia aquatica</name>
    <dbReference type="NCBI Taxonomy" id="1681835"/>
    <lineage>
        <taxon>Bacteria</taxon>
        <taxon>Pseudomonadati</taxon>
        <taxon>Bacteroidota</taxon>
        <taxon>Cytophagia</taxon>
        <taxon>Cytophagales</taxon>
        <taxon>Leadbetterellaceae</taxon>
        <taxon>Emticicia</taxon>
    </lineage>
</organism>
<sequence>MQNPFEENQTPIRPTFLTVLCILTLTWNAYKFYGAIPNTFTPEKVMESKEQANEMITEMLSKYMKEEDLEKVEESQAETAKMFEKDNLVLSGGISLISSLLLILGAIWMWGLRKKGFWVYLAGNAVGVLAPIIIFGGQIGWSIGIMSFIASAIFVGLYTLNLKYLS</sequence>
<protein>
    <submittedName>
        <fullName evidence="2">Uncharacterized protein</fullName>
    </submittedName>
</protein>
<dbReference type="EMBL" id="CAKLPY010000002">
    <property type="protein sequence ID" value="CAH0996314.1"/>
    <property type="molecule type" value="Genomic_DNA"/>
</dbReference>
<keyword evidence="1" id="KW-1133">Transmembrane helix</keyword>
<evidence type="ECO:0000256" key="1">
    <source>
        <dbReference type="SAM" id="Phobius"/>
    </source>
</evidence>
<comment type="caution">
    <text evidence="2">The sequence shown here is derived from an EMBL/GenBank/DDBJ whole genome shotgun (WGS) entry which is preliminary data.</text>
</comment>
<accession>A0ABM9AQY0</accession>
<dbReference type="RefSeq" id="WP_238806876.1">
    <property type="nucleotide sequence ID" value="NZ_CAKLPY010000002.1"/>
</dbReference>
<keyword evidence="1" id="KW-0472">Membrane</keyword>
<feature type="transmembrane region" description="Helical" evidence="1">
    <location>
        <begin position="117"/>
        <end position="135"/>
    </location>
</feature>
<keyword evidence="3" id="KW-1185">Reference proteome</keyword>
<proteinExistence type="predicted"/>
<feature type="transmembrane region" description="Helical" evidence="1">
    <location>
        <begin position="141"/>
        <end position="160"/>
    </location>
</feature>
<reference evidence="2" key="1">
    <citation type="submission" date="2021-12" db="EMBL/GenBank/DDBJ databases">
        <authorList>
            <person name="Rodrigo-Torres L."/>
            <person name="Arahal R. D."/>
            <person name="Lucena T."/>
        </authorList>
    </citation>
    <scope>NUCLEOTIDE SEQUENCE</scope>
    <source>
        <strain evidence="2">CECT 8858</strain>
    </source>
</reference>
<feature type="transmembrane region" description="Helical" evidence="1">
    <location>
        <begin position="88"/>
        <end position="110"/>
    </location>
</feature>
<evidence type="ECO:0000313" key="3">
    <source>
        <dbReference type="Proteomes" id="UP000837932"/>
    </source>
</evidence>
<name>A0ABM9AQY0_9BACT</name>